<keyword evidence="9" id="KW-0067">ATP-binding</keyword>
<dbReference type="AlphaFoldDB" id="A0A834M3A6"/>
<proteinExistence type="inferred from homology"/>
<evidence type="ECO:0000313" key="15">
    <source>
        <dbReference type="EMBL" id="KAF7265185.1"/>
    </source>
</evidence>
<protein>
    <recommendedName>
        <fullName evidence="4">tRNA-5-taurinomethyluridine 2-sulfurtransferase</fullName>
        <ecNumber evidence="4">2.8.1.14</ecNumber>
    </recommendedName>
</protein>
<evidence type="ECO:0000256" key="4">
    <source>
        <dbReference type="ARBA" id="ARBA00011953"/>
    </source>
</evidence>
<evidence type="ECO:0000256" key="5">
    <source>
        <dbReference type="ARBA" id="ARBA00022555"/>
    </source>
</evidence>
<dbReference type="PANTHER" id="PTHR11933">
    <property type="entry name" value="TRNA 5-METHYLAMINOMETHYL-2-THIOURIDYLATE -METHYLTRANSFERASE"/>
    <property type="match status" value="1"/>
</dbReference>
<dbReference type="GO" id="GO:0005524">
    <property type="term" value="F:ATP binding"/>
    <property type="evidence" value="ECO:0007669"/>
    <property type="project" value="UniProtKB-KW"/>
</dbReference>
<evidence type="ECO:0000313" key="16">
    <source>
        <dbReference type="Proteomes" id="UP000625711"/>
    </source>
</evidence>
<dbReference type="CDD" id="cd01998">
    <property type="entry name" value="MnmA_TRMU-like"/>
    <property type="match status" value="1"/>
</dbReference>
<dbReference type="NCBIfam" id="TIGR00420">
    <property type="entry name" value="trmU"/>
    <property type="match status" value="1"/>
</dbReference>
<dbReference type="OrthoDB" id="3685at2759"/>
<dbReference type="EMBL" id="JAACXV010014640">
    <property type="protein sequence ID" value="KAF7265185.1"/>
    <property type="molecule type" value="Genomic_DNA"/>
</dbReference>
<comment type="similarity">
    <text evidence="3">Belongs to the MnmA/TRMU family.</text>
</comment>
<reference evidence="15" key="1">
    <citation type="submission" date="2020-08" db="EMBL/GenBank/DDBJ databases">
        <title>Genome sequencing and assembly of the red palm weevil Rhynchophorus ferrugineus.</title>
        <authorList>
            <person name="Dias G.B."/>
            <person name="Bergman C.M."/>
            <person name="Manee M."/>
        </authorList>
    </citation>
    <scope>NUCLEOTIDE SEQUENCE</scope>
    <source>
        <strain evidence="15">AA-2017</strain>
        <tissue evidence="15">Whole larva</tissue>
    </source>
</reference>
<keyword evidence="11" id="KW-1015">Disulfide bond</keyword>
<comment type="function">
    <text evidence="1">Catalyzes the 2-thiolation of uridine at the wobble position (U34) of mitochondrial tRNA(Lys), tRNA(Glu) and tRNA(Gln). Required for the formation of 5-taurinomethyl-2-thiouridine (tm5s2U) of mitochondrial tRNA(Lys), tRNA(Glu), and tRNA(Gln) at the wobble position. ATP is required to activate the C2 atom of the wobble base.</text>
</comment>
<dbReference type="InterPro" id="IPR046885">
    <property type="entry name" value="MnmA-like_C"/>
</dbReference>
<dbReference type="Gene3D" id="2.30.30.280">
    <property type="entry name" value="Adenine nucleotide alpha hydrolases-like domains"/>
    <property type="match status" value="1"/>
</dbReference>
<keyword evidence="7" id="KW-0819">tRNA processing</keyword>
<evidence type="ECO:0000256" key="12">
    <source>
        <dbReference type="ARBA" id="ARBA00049564"/>
    </source>
</evidence>
<sequence>MFKRVALGVSGGVDSAIAALLLKRRGFDVQAVFMKNWDIIDETGICKSDDDYNDARYLCNKLDIPLHQVNFVKEYWNEVFCNLIKEYENGYTPNPDIMCNRNIKFNYFYKYAMEKLNVDAIATGHYARTNFGPFLGNYDSKKSVRLLRAQDTRKDQTFFLCQISQNALKKTMFPLGDMLKWEVKHMAVENNLEKFALKPESMGICFIGSRNFQNFITEYIKDKSGNFVDIETGKVVGQHRGLHQWTIGQRSKLQSVPEALYVSRKNKKDNTIYVVPATKHPDLHTTTIITLKPHWICSEPSELLENHILHCDFKFQHTEDWVPCRVCKTSEGLVIKLDRAKRAVTPGQFAVFYKGEECLGSAVIANAGATNFSVYYLNNKKLKKAQNLLEKMNKNEPHSFTKETKYIDNNYNANIYNNINKVSQNYM</sequence>
<evidence type="ECO:0000256" key="8">
    <source>
        <dbReference type="ARBA" id="ARBA00022741"/>
    </source>
</evidence>
<comment type="catalytic activity">
    <reaction evidence="12">
        <text>5-taurinomethyluridine(34) in tRNA + S-sulfanyl-L-cysteinyl-[protein] + AH2 + ATP = 5-taurinomethyl-2-thiouridine(34) in tRNA + L-cysteinyl-[protein] + A + AMP + diphosphate + H(+)</text>
        <dbReference type="Rhea" id="RHEA:47040"/>
        <dbReference type="Rhea" id="RHEA-COMP:10131"/>
        <dbReference type="Rhea" id="RHEA-COMP:11726"/>
        <dbReference type="Rhea" id="RHEA-COMP:11732"/>
        <dbReference type="Rhea" id="RHEA-COMP:11733"/>
        <dbReference type="ChEBI" id="CHEBI:13193"/>
        <dbReference type="ChEBI" id="CHEBI:15378"/>
        <dbReference type="ChEBI" id="CHEBI:17499"/>
        <dbReference type="ChEBI" id="CHEBI:29950"/>
        <dbReference type="ChEBI" id="CHEBI:30616"/>
        <dbReference type="ChEBI" id="CHEBI:33019"/>
        <dbReference type="ChEBI" id="CHEBI:61963"/>
        <dbReference type="ChEBI" id="CHEBI:87171"/>
        <dbReference type="ChEBI" id="CHEBI:87172"/>
        <dbReference type="ChEBI" id="CHEBI:456215"/>
        <dbReference type="EC" id="2.8.1.14"/>
    </reaction>
</comment>
<evidence type="ECO:0000259" key="14">
    <source>
        <dbReference type="Pfam" id="PF20259"/>
    </source>
</evidence>
<dbReference type="InterPro" id="IPR023382">
    <property type="entry name" value="MnmA-like_central_sf"/>
</dbReference>
<evidence type="ECO:0000256" key="6">
    <source>
        <dbReference type="ARBA" id="ARBA00022679"/>
    </source>
</evidence>
<dbReference type="NCBIfam" id="NF001138">
    <property type="entry name" value="PRK00143.1"/>
    <property type="match status" value="1"/>
</dbReference>
<dbReference type="Pfam" id="PF03054">
    <property type="entry name" value="tRNA_Me_trans"/>
    <property type="match status" value="1"/>
</dbReference>
<keyword evidence="10" id="KW-0694">RNA-binding</keyword>
<dbReference type="GO" id="GO:0005739">
    <property type="term" value="C:mitochondrion"/>
    <property type="evidence" value="ECO:0007669"/>
    <property type="project" value="UniProtKB-SubCell"/>
</dbReference>
<evidence type="ECO:0000256" key="3">
    <source>
        <dbReference type="ARBA" id="ARBA00006191"/>
    </source>
</evidence>
<dbReference type="Gene3D" id="2.40.30.10">
    <property type="entry name" value="Translation factors"/>
    <property type="match status" value="1"/>
</dbReference>
<name>A0A834M3A6_RHYFE</name>
<organism evidence="15 16">
    <name type="scientific">Rhynchophorus ferrugineus</name>
    <name type="common">Red palm weevil</name>
    <name type="synonym">Curculio ferrugineus</name>
    <dbReference type="NCBI Taxonomy" id="354439"/>
    <lineage>
        <taxon>Eukaryota</taxon>
        <taxon>Metazoa</taxon>
        <taxon>Ecdysozoa</taxon>
        <taxon>Arthropoda</taxon>
        <taxon>Hexapoda</taxon>
        <taxon>Insecta</taxon>
        <taxon>Pterygota</taxon>
        <taxon>Neoptera</taxon>
        <taxon>Endopterygota</taxon>
        <taxon>Coleoptera</taxon>
        <taxon>Polyphaga</taxon>
        <taxon>Cucujiformia</taxon>
        <taxon>Curculionidae</taxon>
        <taxon>Dryophthorinae</taxon>
        <taxon>Rhynchophorus</taxon>
    </lineage>
</organism>
<evidence type="ECO:0000256" key="2">
    <source>
        <dbReference type="ARBA" id="ARBA00004173"/>
    </source>
</evidence>
<evidence type="ECO:0000259" key="13">
    <source>
        <dbReference type="Pfam" id="PF20258"/>
    </source>
</evidence>
<dbReference type="SUPFAM" id="SSF52402">
    <property type="entry name" value="Adenine nucleotide alpha hydrolases-like"/>
    <property type="match status" value="1"/>
</dbReference>
<evidence type="ECO:0000256" key="7">
    <source>
        <dbReference type="ARBA" id="ARBA00022694"/>
    </source>
</evidence>
<dbReference type="InterPro" id="IPR014729">
    <property type="entry name" value="Rossmann-like_a/b/a_fold"/>
</dbReference>
<evidence type="ECO:0000256" key="10">
    <source>
        <dbReference type="ARBA" id="ARBA00022884"/>
    </source>
</evidence>
<evidence type="ECO:0000256" key="1">
    <source>
        <dbReference type="ARBA" id="ARBA00003986"/>
    </source>
</evidence>
<feature type="domain" description="tRNA-specific 2-thiouridylase MnmA-like C-terminal" evidence="13">
    <location>
        <begin position="286"/>
        <end position="364"/>
    </location>
</feature>
<dbReference type="PANTHER" id="PTHR11933:SF5">
    <property type="entry name" value="MITOCHONDRIAL TRNA-SPECIFIC 2-THIOURIDYLASE 1"/>
    <property type="match status" value="1"/>
</dbReference>
<dbReference type="Pfam" id="PF20258">
    <property type="entry name" value="tRNA_Me_trans_C"/>
    <property type="match status" value="1"/>
</dbReference>
<keyword evidence="6" id="KW-0808">Transferase</keyword>
<keyword evidence="16" id="KW-1185">Reference proteome</keyword>
<dbReference type="InterPro" id="IPR046884">
    <property type="entry name" value="MnmA-like_central"/>
</dbReference>
<gene>
    <name evidence="15" type="ORF">GWI33_021378</name>
</gene>
<feature type="domain" description="tRNA-specific 2-thiouridylase MnmA-like central" evidence="14">
    <location>
        <begin position="213"/>
        <end position="275"/>
    </location>
</feature>
<dbReference type="Proteomes" id="UP000625711">
    <property type="component" value="Unassembled WGS sequence"/>
</dbReference>
<evidence type="ECO:0000256" key="9">
    <source>
        <dbReference type="ARBA" id="ARBA00022840"/>
    </source>
</evidence>
<accession>A0A834M3A6</accession>
<comment type="subcellular location">
    <subcellularLocation>
        <location evidence="2">Mitochondrion</location>
    </subcellularLocation>
</comment>
<dbReference type="Pfam" id="PF20259">
    <property type="entry name" value="tRNA_Me_trans_M"/>
    <property type="match status" value="1"/>
</dbReference>
<dbReference type="FunFam" id="2.30.30.280:FF:000001">
    <property type="entry name" value="tRNA-specific 2-thiouridylase MnmA"/>
    <property type="match status" value="1"/>
</dbReference>
<keyword evidence="8" id="KW-0547">Nucleotide-binding</keyword>
<evidence type="ECO:0000256" key="11">
    <source>
        <dbReference type="ARBA" id="ARBA00023157"/>
    </source>
</evidence>
<dbReference type="InterPro" id="IPR004506">
    <property type="entry name" value="MnmA-like"/>
</dbReference>
<dbReference type="FunFam" id="3.40.50.620:FF:000104">
    <property type="entry name" value="Mitochondrial tRNA-specific 2-thiouridylase 1"/>
    <property type="match status" value="1"/>
</dbReference>
<dbReference type="GO" id="GO:0000049">
    <property type="term" value="F:tRNA binding"/>
    <property type="evidence" value="ECO:0007669"/>
    <property type="project" value="UniProtKB-KW"/>
</dbReference>
<dbReference type="Gene3D" id="3.40.50.620">
    <property type="entry name" value="HUPs"/>
    <property type="match status" value="1"/>
</dbReference>
<dbReference type="EC" id="2.8.1.14" evidence="4"/>
<comment type="caution">
    <text evidence="15">The sequence shown here is derived from an EMBL/GenBank/DDBJ whole genome shotgun (WGS) entry which is preliminary data.</text>
</comment>
<dbReference type="GO" id="GO:0002143">
    <property type="term" value="P:tRNA wobble position uridine thiolation"/>
    <property type="evidence" value="ECO:0007669"/>
    <property type="project" value="TreeGrafter"/>
</dbReference>
<dbReference type="GO" id="GO:0061708">
    <property type="term" value="F:tRNA-5-taurinomethyluridine 2-sulfurtransferase"/>
    <property type="evidence" value="ECO:0007669"/>
    <property type="project" value="UniProtKB-EC"/>
</dbReference>
<keyword evidence="5" id="KW-0820">tRNA-binding</keyword>
<dbReference type="HAMAP" id="MF_00144">
    <property type="entry name" value="tRNA_thiouridyl_MnmA"/>
    <property type="match status" value="1"/>
</dbReference>